<dbReference type="SUPFAM" id="SSF53067">
    <property type="entry name" value="Actin-like ATPase domain"/>
    <property type="match status" value="2"/>
</dbReference>
<dbReference type="InterPro" id="IPR043129">
    <property type="entry name" value="ATPase_NBD"/>
</dbReference>
<dbReference type="PANTHER" id="PTHR30005">
    <property type="entry name" value="EXOPOLYPHOSPHATASE"/>
    <property type="match status" value="1"/>
</dbReference>
<dbReference type="GO" id="GO:0016462">
    <property type="term" value="F:pyrophosphatase activity"/>
    <property type="evidence" value="ECO:0007669"/>
    <property type="project" value="TreeGrafter"/>
</dbReference>
<feature type="domain" description="Ppx/GppA phosphatase N-terminal" evidence="1">
    <location>
        <begin position="19"/>
        <end position="300"/>
    </location>
</feature>
<dbReference type="RefSeq" id="WP_088566696.1">
    <property type="nucleotide sequence ID" value="NZ_CP020946.1"/>
</dbReference>
<proteinExistence type="predicted"/>
<organism evidence="2 3">
    <name type="scientific">Bdellovibrio bacteriovorus</name>
    <dbReference type="NCBI Taxonomy" id="959"/>
    <lineage>
        <taxon>Bacteria</taxon>
        <taxon>Pseudomonadati</taxon>
        <taxon>Bdellovibrionota</taxon>
        <taxon>Bdellovibrionia</taxon>
        <taxon>Bdellovibrionales</taxon>
        <taxon>Pseudobdellovibrionaceae</taxon>
        <taxon>Bdellovibrio</taxon>
    </lineage>
</organism>
<dbReference type="EMBL" id="CP020946">
    <property type="protein sequence ID" value="ASD65314.1"/>
    <property type="molecule type" value="Genomic_DNA"/>
</dbReference>
<dbReference type="PANTHER" id="PTHR30005:SF0">
    <property type="entry name" value="RETROGRADE REGULATION PROTEIN 2"/>
    <property type="match status" value="1"/>
</dbReference>
<dbReference type="OrthoDB" id="9807195at2"/>
<dbReference type="Gene3D" id="3.30.420.40">
    <property type="match status" value="1"/>
</dbReference>
<dbReference type="InterPro" id="IPR003695">
    <property type="entry name" value="Ppx_GppA_N"/>
</dbReference>
<dbReference type="Pfam" id="PF02541">
    <property type="entry name" value="Ppx-GppA"/>
    <property type="match status" value="1"/>
</dbReference>
<dbReference type="Gene3D" id="3.30.420.150">
    <property type="entry name" value="Exopolyphosphatase. Domain 2"/>
    <property type="match status" value="1"/>
</dbReference>
<name>A0A1Z3NCW8_BDEBC</name>
<evidence type="ECO:0000313" key="2">
    <source>
        <dbReference type="EMBL" id="ASD65314.1"/>
    </source>
</evidence>
<evidence type="ECO:0000313" key="3">
    <source>
        <dbReference type="Proteomes" id="UP000197003"/>
    </source>
</evidence>
<dbReference type="AlphaFoldDB" id="A0A1Z3NCW8"/>
<accession>A0A1Z3NCW8</accession>
<dbReference type="Proteomes" id="UP000197003">
    <property type="component" value="Chromosome"/>
</dbReference>
<dbReference type="CDD" id="cd24054">
    <property type="entry name" value="ASKHA_NBD_AaPPX-GppA_MtPPX2-like"/>
    <property type="match status" value="1"/>
</dbReference>
<gene>
    <name evidence="2" type="ORF">B9G79_17935</name>
</gene>
<dbReference type="InterPro" id="IPR050273">
    <property type="entry name" value="GppA/Ppx_hydrolase"/>
</dbReference>
<evidence type="ECO:0000259" key="1">
    <source>
        <dbReference type="Pfam" id="PF02541"/>
    </source>
</evidence>
<protein>
    <recommendedName>
        <fullName evidence="1">Ppx/GppA phosphatase N-terminal domain-containing protein</fullName>
    </recommendedName>
</protein>
<sequence>MKKVAALDLGTNTFLCLIASGDKDGIKKVHRDLMQVVRLGQGVGQTGEFHPDALARARQCLTEFKKEIDSEHVDQILAMATSAARDARNGQELFRIGEELGIPIEIIPGEDEARITYLGGTAGGTDPNVTSLVVDVGGGSTELIVGKGADILYGHSLDIGGVRLTEKFVTTQPVIEKDRKPLEAYIQEQLATILPEITKHKIDQIVAVAGTPTALVAIEVGGFDEKKVDGFFLKKDRLAHWVEEFARTTVEEKKTKYHLGGRADIIFAGASILLAVVEALNLEGMVVTTKGVRYGVALEMFYAR</sequence>
<reference evidence="2 3" key="1">
    <citation type="submission" date="2017-04" db="EMBL/GenBank/DDBJ databases">
        <title>Whole genome sequence of Bdellovibrio bacteriovorus strain SSB218315.</title>
        <authorList>
            <person name="Oyedara O."/>
            <person name="Rodriguez-Perez M.A."/>
        </authorList>
    </citation>
    <scope>NUCLEOTIDE SEQUENCE [LARGE SCALE GENOMIC DNA]</scope>
    <source>
        <strain evidence="2 3">SSB218315</strain>
    </source>
</reference>